<feature type="compositionally biased region" description="Low complexity" evidence="3">
    <location>
        <begin position="208"/>
        <end position="220"/>
    </location>
</feature>
<accession>A0A8H7UJM5</accession>
<feature type="region of interest" description="Disordered" evidence="3">
    <location>
        <begin position="248"/>
        <end position="297"/>
    </location>
</feature>
<protein>
    <submittedName>
        <fullName evidence="6">Uncharacterized protein</fullName>
    </submittedName>
</protein>
<dbReference type="PROSITE" id="PS50039">
    <property type="entry name" value="FORK_HEAD_3"/>
    <property type="match status" value="1"/>
</dbReference>
<dbReference type="InterPro" id="IPR036390">
    <property type="entry name" value="WH_DNA-bd_sf"/>
</dbReference>
<dbReference type="SUPFAM" id="SSF49879">
    <property type="entry name" value="SMAD/FHA domain"/>
    <property type="match status" value="1"/>
</dbReference>
<keyword evidence="2" id="KW-0539">Nucleus</keyword>
<evidence type="ECO:0000259" key="5">
    <source>
        <dbReference type="PROSITE" id="PS50039"/>
    </source>
</evidence>
<evidence type="ECO:0000313" key="7">
    <source>
        <dbReference type="Proteomes" id="UP000654370"/>
    </source>
</evidence>
<name>A0A8H7UJM5_MORIS</name>
<proteinExistence type="predicted"/>
<feature type="compositionally biased region" description="Polar residues" evidence="3">
    <location>
        <begin position="1"/>
        <end position="11"/>
    </location>
</feature>
<dbReference type="Pfam" id="PF00498">
    <property type="entry name" value="FHA"/>
    <property type="match status" value="1"/>
</dbReference>
<feature type="domain" description="FHA" evidence="4">
    <location>
        <begin position="108"/>
        <end position="160"/>
    </location>
</feature>
<dbReference type="GO" id="GO:0043565">
    <property type="term" value="F:sequence-specific DNA binding"/>
    <property type="evidence" value="ECO:0007669"/>
    <property type="project" value="InterPro"/>
</dbReference>
<feature type="compositionally biased region" description="Acidic residues" evidence="3">
    <location>
        <begin position="250"/>
        <end position="273"/>
    </location>
</feature>
<dbReference type="GO" id="GO:0006357">
    <property type="term" value="P:regulation of transcription by RNA polymerase II"/>
    <property type="evidence" value="ECO:0007669"/>
    <property type="project" value="UniProtKB-ARBA"/>
</dbReference>
<dbReference type="InterPro" id="IPR001766">
    <property type="entry name" value="Fork_head_dom"/>
</dbReference>
<feature type="domain" description="Fork-head" evidence="5">
    <location>
        <begin position="351"/>
        <end position="494"/>
    </location>
</feature>
<comment type="subcellular location">
    <subcellularLocation>
        <location evidence="2">Nucleus</location>
    </subcellularLocation>
</comment>
<dbReference type="Proteomes" id="UP000654370">
    <property type="component" value="Unassembled WGS sequence"/>
</dbReference>
<comment type="caution">
    <text evidence="6">The sequence shown here is derived from an EMBL/GenBank/DDBJ whole genome shotgun (WGS) entry which is preliminary data.</text>
</comment>
<evidence type="ECO:0000313" key="6">
    <source>
        <dbReference type="EMBL" id="KAG2182228.1"/>
    </source>
</evidence>
<dbReference type="PROSITE" id="PS50006">
    <property type="entry name" value="FHA_DOMAIN"/>
    <property type="match status" value="1"/>
</dbReference>
<evidence type="ECO:0000256" key="2">
    <source>
        <dbReference type="PROSITE-ProRule" id="PRU00089"/>
    </source>
</evidence>
<dbReference type="AlphaFoldDB" id="A0A8H7UJM5"/>
<dbReference type="InterPro" id="IPR036388">
    <property type="entry name" value="WH-like_DNA-bd_sf"/>
</dbReference>
<dbReference type="SUPFAM" id="SSF46785">
    <property type="entry name" value="Winged helix' DNA-binding domain"/>
    <property type="match status" value="1"/>
</dbReference>
<gene>
    <name evidence="6" type="ORF">INT43_007155</name>
</gene>
<feature type="compositionally biased region" description="Basic and acidic residues" evidence="3">
    <location>
        <begin position="509"/>
        <end position="524"/>
    </location>
</feature>
<dbReference type="InterPro" id="IPR008984">
    <property type="entry name" value="SMAD_FHA_dom_sf"/>
</dbReference>
<dbReference type="Gene3D" id="1.10.10.10">
    <property type="entry name" value="Winged helix-like DNA-binding domain superfamily/Winged helix DNA-binding domain"/>
    <property type="match status" value="1"/>
</dbReference>
<dbReference type="Gene3D" id="2.60.200.20">
    <property type="match status" value="1"/>
</dbReference>
<evidence type="ECO:0000259" key="4">
    <source>
        <dbReference type="PROSITE" id="PS50006"/>
    </source>
</evidence>
<dbReference type="EMBL" id="JAEPQZ010000004">
    <property type="protein sequence ID" value="KAG2182228.1"/>
    <property type="molecule type" value="Genomic_DNA"/>
</dbReference>
<organism evidence="6 7">
    <name type="scientific">Mortierella isabellina</name>
    <name type="common">Filamentous fungus</name>
    <name type="synonym">Umbelopsis isabellina</name>
    <dbReference type="NCBI Taxonomy" id="91625"/>
    <lineage>
        <taxon>Eukaryota</taxon>
        <taxon>Fungi</taxon>
        <taxon>Fungi incertae sedis</taxon>
        <taxon>Mucoromycota</taxon>
        <taxon>Mucoromycotina</taxon>
        <taxon>Umbelopsidomycetes</taxon>
        <taxon>Umbelopsidales</taxon>
        <taxon>Umbelopsidaceae</taxon>
        <taxon>Umbelopsis</taxon>
    </lineage>
</organism>
<feature type="region of interest" description="Disordered" evidence="3">
    <location>
        <begin position="469"/>
        <end position="524"/>
    </location>
</feature>
<dbReference type="GO" id="GO:0005634">
    <property type="term" value="C:nucleus"/>
    <property type="evidence" value="ECO:0007669"/>
    <property type="project" value="UniProtKB-SubCell"/>
</dbReference>
<dbReference type="InterPro" id="IPR000253">
    <property type="entry name" value="FHA_dom"/>
</dbReference>
<keyword evidence="7" id="KW-1185">Reference proteome</keyword>
<evidence type="ECO:0000256" key="3">
    <source>
        <dbReference type="SAM" id="MobiDB-lite"/>
    </source>
</evidence>
<keyword evidence="1 2" id="KW-0238">DNA-binding</keyword>
<dbReference type="Pfam" id="PF00250">
    <property type="entry name" value="Forkhead"/>
    <property type="match status" value="1"/>
</dbReference>
<feature type="region of interest" description="Disordered" evidence="3">
    <location>
        <begin position="208"/>
        <end position="228"/>
    </location>
</feature>
<evidence type="ECO:0000256" key="1">
    <source>
        <dbReference type="ARBA" id="ARBA00023125"/>
    </source>
</evidence>
<feature type="DNA-binding region" description="Fork-head" evidence="2">
    <location>
        <begin position="351"/>
        <end position="494"/>
    </location>
</feature>
<sequence>METISTPSTPQRAYGKAQQEHGLENKAPIASNKGFLDSSPISSKFYDRDDAPPTPIRTPMKDAANLPSSSLMATSPLVKQEPSPYQYTTSPNTASGHPLVLGSFTDNVTVGRCSAATYQVGRRNRLLSRIHLSIAWNEASNLFELTVLGLNGLKVDDQPCSQKEIVSLHDGSVIDIVGEVVRFQAPEHQAEKKHSDDFDIHTPLHSDLSLLESDSPQPESRNVLQHQGSKALSERLLAVVAESKHNETILSEESEVEQVKIEDEEPLKEEPEEECHKQENTNVNNEKSESLAEPVPEAKDLTQHEEIPHSVTEEDVSSKVEFEANEEIEVAESEPEQEITESKSHEVEPLSKDVNYAELIIEALVFSRKSSMPISDIYARIMATHPTYKAQSQPSWLDTISNVLKDNEFFGQITRKGKTADGTPKENLYYYRSDKDPVEWRQATYTQVGRSARKCTLQDKQYFWKIPPKLGRNRSSYVPPPAQSQDGKRSRNKQDDEDESSNKRLKKKKSEDDDVLTKENVQDK</sequence>
<dbReference type="GO" id="GO:0003700">
    <property type="term" value="F:DNA-binding transcription factor activity"/>
    <property type="evidence" value="ECO:0007669"/>
    <property type="project" value="InterPro"/>
</dbReference>
<feature type="region of interest" description="Disordered" evidence="3">
    <location>
        <begin position="1"/>
        <end position="68"/>
    </location>
</feature>
<dbReference type="OrthoDB" id="5348546at2759"/>
<reference evidence="6" key="1">
    <citation type="submission" date="2020-12" db="EMBL/GenBank/DDBJ databases">
        <title>Metabolic potential, ecology and presence of endohyphal bacteria is reflected in genomic diversity of Mucoromycotina.</title>
        <authorList>
            <person name="Muszewska A."/>
            <person name="Okrasinska A."/>
            <person name="Steczkiewicz K."/>
            <person name="Drgas O."/>
            <person name="Orlowska M."/>
            <person name="Perlinska-Lenart U."/>
            <person name="Aleksandrzak-Piekarczyk T."/>
            <person name="Szatraj K."/>
            <person name="Zielenkiewicz U."/>
            <person name="Pilsyk S."/>
            <person name="Malc E."/>
            <person name="Mieczkowski P."/>
            <person name="Kruszewska J.S."/>
            <person name="Biernat P."/>
            <person name="Pawlowska J."/>
        </authorList>
    </citation>
    <scope>NUCLEOTIDE SEQUENCE</scope>
    <source>
        <strain evidence="6">WA0000067209</strain>
    </source>
</reference>
<feature type="compositionally biased region" description="Basic and acidic residues" evidence="3">
    <location>
        <begin position="286"/>
        <end position="297"/>
    </location>
</feature>